<feature type="binding site" evidence="2">
    <location>
        <begin position="15"/>
        <end position="22"/>
    </location>
    <ligand>
        <name>substrate</name>
    </ligand>
</feature>
<dbReference type="CDD" id="cd07067">
    <property type="entry name" value="HP_PGM_like"/>
    <property type="match status" value="1"/>
</dbReference>
<name>A0A9Q3GPQ6_9BASI</name>
<dbReference type="InterPro" id="IPR029033">
    <property type="entry name" value="His_PPase_superfam"/>
</dbReference>
<evidence type="ECO:0000313" key="3">
    <source>
        <dbReference type="EMBL" id="MBW0474597.1"/>
    </source>
</evidence>
<dbReference type="Pfam" id="PF00300">
    <property type="entry name" value="His_Phos_1"/>
    <property type="match status" value="2"/>
</dbReference>
<keyword evidence="1" id="KW-0378">Hydrolase</keyword>
<gene>
    <name evidence="3" type="ORF">O181_014312</name>
</gene>
<dbReference type="InterPro" id="IPR051695">
    <property type="entry name" value="Phosphoglycerate_Mutase"/>
</dbReference>
<comment type="caution">
    <text evidence="3">The sequence shown here is derived from an EMBL/GenBank/DDBJ whole genome shotgun (WGS) entry which is preliminary data.</text>
</comment>
<evidence type="ECO:0000256" key="2">
    <source>
        <dbReference type="PIRSR" id="PIRSR613078-2"/>
    </source>
</evidence>
<reference evidence="3" key="1">
    <citation type="submission" date="2021-03" db="EMBL/GenBank/DDBJ databases">
        <title>Draft genome sequence of rust myrtle Austropuccinia psidii MF-1, a brazilian biotype.</title>
        <authorList>
            <person name="Quecine M.C."/>
            <person name="Pachon D.M.R."/>
            <person name="Bonatelli M.L."/>
            <person name="Correr F.H."/>
            <person name="Franceschini L.M."/>
            <person name="Leite T.F."/>
            <person name="Margarido G.R.A."/>
            <person name="Almeida C.A."/>
            <person name="Ferrarezi J.A."/>
            <person name="Labate C.A."/>
        </authorList>
    </citation>
    <scope>NUCLEOTIDE SEQUENCE</scope>
    <source>
        <strain evidence="3">MF-1</strain>
    </source>
</reference>
<dbReference type="SMART" id="SM00855">
    <property type="entry name" value="PGAM"/>
    <property type="match status" value="1"/>
</dbReference>
<dbReference type="Proteomes" id="UP000765509">
    <property type="component" value="Unassembled WGS sequence"/>
</dbReference>
<dbReference type="GO" id="GO:0004331">
    <property type="term" value="F:fructose-2,6-bisphosphate 2-phosphatase activity"/>
    <property type="evidence" value="ECO:0007669"/>
    <property type="project" value="TreeGrafter"/>
</dbReference>
<dbReference type="PANTHER" id="PTHR46517">
    <property type="entry name" value="FRUCTOSE-2,6-BISPHOSPHATASE TIGAR"/>
    <property type="match status" value="1"/>
</dbReference>
<feature type="binding site" evidence="2">
    <location>
        <position position="65"/>
    </location>
    <ligand>
        <name>substrate</name>
    </ligand>
</feature>
<dbReference type="PROSITE" id="PS00175">
    <property type="entry name" value="PG_MUTASE"/>
    <property type="match status" value="1"/>
</dbReference>
<dbReference type="GO" id="GO:0043456">
    <property type="term" value="P:regulation of pentose-phosphate shunt"/>
    <property type="evidence" value="ECO:0007669"/>
    <property type="project" value="TreeGrafter"/>
</dbReference>
<sequence>MNQDLYKSLTLTLVRHGESIDNLKSIWAGHRDSPLSNFGYAQAQRLGNYFKDIHFDKIYASDLQRARLTANEIHRQNLFNKPLQEPQTDIKIITKTQELVSPSAELIITSILREQNFGKAEGQPWDSNQGSVRDFYSNRKGGFDGGESFDDVRNRAREFFDQVLLPVWSSLSIQKIQPHNRNQVHLKTNSPHICIVSHGIFISEFVGLLNSLSPYNQAFKHTQLSNTGWTRIQLLTESISMTSRQLQSPIIVEVVASNQTAHLANLQRQGGGIGSGAYDPKQAKLDTFFTSK</sequence>
<dbReference type="OrthoDB" id="354304at2759"/>
<evidence type="ECO:0008006" key="5">
    <source>
        <dbReference type="Google" id="ProtNLM"/>
    </source>
</evidence>
<accession>A0A9Q3GPQ6</accession>
<dbReference type="SUPFAM" id="SSF53254">
    <property type="entry name" value="Phosphoglycerate mutase-like"/>
    <property type="match status" value="1"/>
</dbReference>
<dbReference type="EMBL" id="AVOT02003794">
    <property type="protein sequence ID" value="MBW0474597.1"/>
    <property type="molecule type" value="Genomic_DNA"/>
</dbReference>
<dbReference type="Gene3D" id="3.40.50.1240">
    <property type="entry name" value="Phosphoglycerate mutase-like"/>
    <property type="match status" value="1"/>
</dbReference>
<evidence type="ECO:0000313" key="4">
    <source>
        <dbReference type="Proteomes" id="UP000765509"/>
    </source>
</evidence>
<dbReference type="GO" id="GO:0045820">
    <property type="term" value="P:negative regulation of glycolytic process"/>
    <property type="evidence" value="ECO:0007669"/>
    <property type="project" value="TreeGrafter"/>
</dbReference>
<evidence type="ECO:0000256" key="1">
    <source>
        <dbReference type="ARBA" id="ARBA00022801"/>
    </source>
</evidence>
<dbReference type="AlphaFoldDB" id="A0A9Q3GPQ6"/>
<dbReference type="InterPro" id="IPR013078">
    <property type="entry name" value="His_Pase_superF_clade-1"/>
</dbReference>
<proteinExistence type="predicted"/>
<organism evidence="3 4">
    <name type="scientific">Austropuccinia psidii MF-1</name>
    <dbReference type="NCBI Taxonomy" id="1389203"/>
    <lineage>
        <taxon>Eukaryota</taxon>
        <taxon>Fungi</taxon>
        <taxon>Dikarya</taxon>
        <taxon>Basidiomycota</taxon>
        <taxon>Pucciniomycotina</taxon>
        <taxon>Pucciniomycetes</taxon>
        <taxon>Pucciniales</taxon>
        <taxon>Sphaerophragmiaceae</taxon>
        <taxon>Austropuccinia</taxon>
    </lineage>
</organism>
<dbReference type="GO" id="GO:0005829">
    <property type="term" value="C:cytosol"/>
    <property type="evidence" value="ECO:0007669"/>
    <property type="project" value="TreeGrafter"/>
</dbReference>
<keyword evidence="4" id="KW-1185">Reference proteome</keyword>
<dbReference type="InterPro" id="IPR001345">
    <property type="entry name" value="PG/BPGM_mutase_AS"/>
</dbReference>
<protein>
    <recommendedName>
        <fullName evidence="5">Phosphoglycerate mutase</fullName>
    </recommendedName>
</protein>
<dbReference type="PANTHER" id="PTHR46517:SF1">
    <property type="entry name" value="FRUCTOSE-2,6-BISPHOSPHATASE TIGAR"/>
    <property type="match status" value="1"/>
</dbReference>